<dbReference type="PANTHER" id="PTHR43630:SF2">
    <property type="entry name" value="GLYCOSYLTRANSFERASE"/>
    <property type="match status" value="1"/>
</dbReference>
<protein>
    <submittedName>
        <fullName evidence="2">Glycosyltransferase involved in cell wall bisynthesis</fullName>
    </submittedName>
</protein>
<evidence type="ECO:0000313" key="3">
    <source>
        <dbReference type="Proteomes" id="UP000184310"/>
    </source>
</evidence>
<accession>A0A1M6PQP4</accession>
<dbReference type="Pfam" id="PF00535">
    <property type="entry name" value="Glycos_transf_2"/>
    <property type="match status" value="1"/>
</dbReference>
<dbReference type="OrthoDB" id="9815923at2"/>
<dbReference type="InterPro" id="IPR001173">
    <property type="entry name" value="Glyco_trans_2-like"/>
</dbReference>
<feature type="domain" description="Glycosyltransferase 2-like" evidence="1">
    <location>
        <begin position="52"/>
        <end position="137"/>
    </location>
</feature>
<gene>
    <name evidence="2" type="ORF">SAMN02745163_03229</name>
</gene>
<dbReference type="GO" id="GO:0016740">
    <property type="term" value="F:transferase activity"/>
    <property type="evidence" value="ECO:0007669"/>
    <property type="project" value="UniProtKB-KW"/>
</dbReference>
<dbReference type="AlphaFoldDB" id="A0A1M6PQP4"/>
<evidence type="ECO:0000259" key="1">
    <source>
        <dbReference type="Pfam" id="PF00535"/>
    </source>
</evidence>
<organism evidence="2 3">
    <name type="scientific">Clostridium cavendishii DSM 21758</name>
    <dbReference type="NCBI Taxonomy" id="1121302"/>
    <lineage>
        <taxon>Bacteria</taxon>
        <taxon>Bacillati</taxon>
        <taxon>Bacillota</taxon>
        <taxon>Clostridia</taxon>
        <taxon>Eubacteriales</taxon>
        <taxon>Clostridiaceae</taxon>
        <taxon>Clostridium</taxon>
    </lineage>
</organism>
<dbReference type="InterPro" id="IPR029044">
    <property type="entry name" value="Nucleotide-diphossugar_trans"/>
</dbReference>
<dbReference type="PANTHER" id="PTHR43630">
    <property type="entry name" value="POLY-BETA-1,6-N-ACETYL-D-GLUCOSAMINE SYNTHASE"/>
    <property type="match status" value="1"/>
</dbReference>
<dbReference type="RefSeq" id="WP_072990112.1">
    <property type="nucleotide sequence ID" value="NZ_FQZB01000013.1"/>
</dbReference>
<dbReference type="SUPFAM" id="SSF53448">
    <property type="entry name" value="Nucleotide-diphospho-sugar transferases"/>
    <property type="match status" value="1"/>
</dbReference>
<proteinExistence type="predicted"/>
<dbReference type="Proteomes" id="UP000184310">
    <property type="component" value="Unassembled WGS sequence"/>
</dbReference>
<dbReference type="Gene3D" id="3.90.550.10">
    <property type="entry name" value="Spore Coat Polysaccharide Biosynthesis Protein SpsA, Chain A"/>
    <property type="match status" value="1"/>
</dbReference>
<dbReference type="EMBL" id="FQZB01000013">
    <property type="protein sequence ID" value="SHK10201.1"/>
    <property type="molecule type" value="Genomic_DNA"/>
</dbReference>
<keyword evidence="3" id="KW-1185">Reference proteome</keyword>
<name>A0A1M6PQP4_9CLOT</name>
<keyword evidence="2" id="KW-0808">Transferase</keyword>
<evidence type="ECO:0000313" key="2">
    <source>
        <dbReference type="EMBL" id="SHK10201.1"/>
    </source>
</evidence>
<reference evidence="2 3" key="1">
    <citation type="submission" date="2016-11" db="EMBL/GenBank/DDBJ databases">
        <authorList>
            <person name="Jaros S."/>
            <person name="Januszkiewicz K."/>
            <person name="Wedrychowicz H."/>
        </authorList>
    </citation>
    <scope>NUCLEOTIDE SEQUENCE [LARGE SCALE GENOMIC DNA]</scope>
    <source>
        <strain evidence="2 3">DSM 21758</strain>
    </source>
</reference>
<dbReference type="CDD" id="cd02511">
    <property type="entry name" value="Beta4Glucosyltransferase"/>
    <property type="match status" value="1"/>
</dbReference>
<sequence length="420" mass="49985">MNNENALILNDIFFNNIEECSNDINEILLSKKDDELFINNSLESIKKSVSLSVVIMTFNEERCISRCIKSIENIADEIIIIDTGSTDKTIDIISSKFPAVKLFMRSWENDFSYIRNELINLSSCDWIFQIDADEFLELNDQIVLKNFINIIDTLDIEPKVISPKIIDHTKREYFITKRIFKRTSDFKYFGMVHEELRYKNATIKNYIIPNVKLYHDGYMENIIISKDKYNRNVHLLKKMIEIEPENIRWYYFLARDSIFLKMPKDYIKSILLKGLNYSYDDPENFKIGILIKLMELDFENTDCFYQYLEQCKEHNSNCMDRYYFDLLKRYMNMITHLASINSSSIKKVSNIEDSFSLINNNADHLFSLWGWVYFTTRNYDLAFSMFKKLKCTEDINLVIKDLSIIKHKIDDILNFYYLKS</sequence>
<dbReference type="STRING" id="1121302.SAMN02745163_03229"/>